<dbReference type="InterPro" id="IPR042197">
    <property type="entry name" value="Apaf_helical"/>
</dbReference>
<evidence type="ECO:0000259" key="3">
    <source>
        <dbReference type="Pfam" id="PF00931"/>
    </source>
</evidence>
<evidence type="ECO:0000313" key="7">
    <source>
        <dbReference type="Proteomes" id="UP000824469"/>
    </source>
</evidence>
<dbReference type="InterPro" id="IPR001611">
    <property type="entry name" value="Leu-rich_rpt"/>
</dbReference>
<dbReference type="InterPro" id="IPR036388">
    <property type="entry name" value="WH-like_DNA-bd_sf"/>
</dbReference>
<dbReference type="SUPFAM" id="SSF52058">
    <property type="entry name" value="L domain-like"/>
    <property type="match status" value="1"/>
</dbReference>
<dbReference type="PANTHER" id="PTHR36766:SF53">
    <property type="entry name" value="DISEASE RESISTANCE PROTEIN RPP13-LIKE"/>
    <property type="match status" value="1"/>
</dbReference>
<evidence type="ECO:0000256" key="1">
    <source>
        <dbReference type="ARBA" id="ARBA00022737"/>
    </source>
</evidence>
<dbReference type="Gene3D" id="3.80.10.10">
    <property type="entry name" value="Ribonuclease Inhibitor"/>
    <property type="match status" value="3"/>
</dbReference>
<dbReference type="PANTHER" id="PTHR36766">
    <property type="entry name" value="PLANT BROAD-SPECTRUM MILDEW RESISTANCE PROTEIN RPW8"/>
    <property type="match status" value="1"/>
</dbReference>
<organism evidence="6 7">
    <name type="scientific">Taxus chinensis</name>
    <name type="common">Chinese yew</name>
    <name type="synonym">Taxus wallichiana var. chinensis</name>
    <dbReference type="NCBI Taxonomy" id="29808"/>
    <lineage>
        <taxon>Eukaryota</taxon>
        <taxon>Viridiplantae</taxon>
        <taxon>Streptophyta</taxon>
        <taxon>Embryophyta</taxon>
        <taxon>Tracheophyta</taxon>
        <taxon>Spermatophyta</taxon>
        <taxon>Pinopsida</taxon>
        <taxon>Pinidae</taxon>
        <taxon>Conifers II</taxon>
        <taxon>Cupressales</taxon>
        <taxon>Taxaceae</taxon>
        <taxon>Taxus</taxon>
    </lineage>
</organism>
<dbReference type="AlphaFoldDB" id="A0AA38LFM1"/>
<protein>
    <recommendedName>
        <fullName evidence="8">NB-ARC domain-containing protein</fullName>
    </recommendedName>
</protein>
<dbReference type="OMA" id="NCTIVIT"/>
<reference evidence="6 7" key="1">
    <citation type="journal article" date="2021" name="Nat. Plants">
        <title>The Taxus genome provides insights into paclitaxel biosynthesis.</title>
        <authorList>
            <person name="Xiong X."/>
            <person name="Gou J."/>
            <person name="Liao Q."/>
            <person name="Li Y."/>
            <person name="Zhou Q."/>
            <person name="Bi G."/>
            <person name="Li C."/>
            <person name="Du R."/>
            <person name="Wang X."/>
            <person name="Sun T."/>
            <person name="Guo L."/>
            <person name="Liang H."/>
            <person name="Lu P."/>
            <person name="Wu Y."/>
            <person name="Zhang Z."/>
            <person name="Ro D.K."/>
            <person name="Shang Y."/>
            <person name="Huang S."/>
            <person name="Yan J."/>
        </authorList>
    </citation>
    <scope>NUCLEOTIDE SEQUENCE [LARGE SCALE GENOMIC DNA]</scope>
    <source>
        <strain evidence="6">Ta-2019</strain>
    </source>
</reference>
<dbReference type="InterPro" id="IPR032675">
    <property type="entry name" value="LRR_dom_sf"/>
</dbReference>
<evidence type="ECO:0000259" key="5">
    <source>
        <dbReference type="Pfam" id="PF23598"/>
    </source>
</evidence>
<dbReference type="InterPro" id="IPR055414">
    <property type="entry name" value="LRR_R13L4/SHOC2-like"/>
</dbReference>
<feature type="domain" description="Disease resistance protein winged helix" evidence="4">
    <location>
        <begin position="388"/>
        <end position="450"/>
    </location>
</feature>
<feature type="domain" description="Disease resistance R13L4/SHOC-2-like LRR" evidence="5">
    <location>
        <begin position="507"/>
        <end position="625"/>
    </location>
</feature>
<feature type="domain" description="NB-ARC" evidence="3">
    <location>
        <begin position="143"/>
        <end position="302"/>
    </location>
</feature>
<dbReference type="InterPro" id="IPR027417">
    <property type="entry name" value="P-loop_NTPase"/>
</dbReference>
<dbReference type="Proteomes" id="UP000824469">
    <property type="component" value="Unassembled WGS sequence"/>
</dbReference>
<comment type="caution">
    <text evidence="6">The sequence shown here is derived from an EMBL/GenBank/DDBJ whole genome shotgun (WGS) entry which is preliminary data.</text>
</comment>
<dbReference type="EMBL" id="JAHRHJ020000003">
    <property type="protein sequence ID" value="KAH9323013.1"/>
    <property type="molecule type" value="Genomic_DNA"/>
</dbReference>
<evidence type="ECO:0000256" key="2">
    <source>
        <dbReference type="ARBA" id="ARBA00022821"/>
    </source>
</evidence>
<dbReference type="PRINTS" id="PR00364">
    <property type="entry name" value="DISEASERSIST"/>
</dbReference>
<dbReference type="Gene3D" id="1.10.8.430">
    <property type="entry name" value="Helical domain of apoptotic protease-activating factors"/>
    <property type="match status" value="1"/>
</dbReference>
<dbReference type="Pfam" id="PF00931">
    <property type="entry name" value="NB-ARC"/>
    <property type="match status" value="1"/>
</dbReference>
<sequence length="796" mass="91072">MANLVSLHLWGNNRCTDLPKPFGKPSGFPNLRYLRIEYFTVLEEFPELEDGAMPCLEEFELADCWWVKKVGEGLEMLKSLKELRFRGWKNLYIEDANRLKIVRDVLPQVASSSASQGGAERRRSSLLPIDSRPVGIDSKVDYLSSLLDNSAHPLVAVVGMGGMGKTYLLQHVYNKTKQRFEISIWLSISQSYSICNLQYDIANYIGLRMEIVEGKVSEQVAAQLINEKLQGKKCVIVLDDVWKPIMEENLIERLGFRVGSNCTIVITARNKNVCRNLDAEIYEMEYLSEEDSWELFCVHGFPHCEANRPGQELEEVARDILQECGRLPLAIKTTAASLSHTTLPREWAFKLRQLKEVSDLNDPMKILKLSYDCLPAHLQACFAYMCFFSDDEEIDVEYLVNLWIGEGFISEGKEQCDIGVEFAWRDVIDEYPRYGLKKYCRVHDLLHDLAIYIRKENKCAFDAQHTLTKRPSSFGERSGGDLYRILLPRKRIDDGVMAHTRTSGSPAVLRTLQLHHNQIQNIPASMFVNMRALRVLDSSGNPITTLPDCVGKMKLLKLLNLSGTRIDIVPRCVRRLRSLRFLEVSCRLPVWIGELKCLEHINTKAWRDVPKGISNLSSLRTLRSLFAVPISFRDDECLSLEDVGNMLELQEINIDFITDSQRRMIERGILGRLVKMRHFDMTNSSGAHEDLMLFPENLKAMADLESLHLTRFEVTSWLCSFAHLRVLTLYNCGWSNFPELENMANLVSLVLGQNNGSIDLPKAFRKPSGFPKLRYLKIENFRVLEEFPELEDGAMP</sequence>
<keyword evidence="7" id="KW-1185">Reference proteome</keyword>
<accession>A0AA38LFM1</accession>
<dbReference type="Gene3D" id="3.40.50.300">
    <property type="entry name" value="P-loop containing nucleotide triphosphate hydrolases"/>
    <property type="match status" value="1"/>
</dbReference>
<evidence type="ECO:0008006" key="8">
    <source>
        <dbReference type="Google" id="ProtNLM"/>
    </source>
</evidence>
<evidence type="ECO:0000259" key="4">
    <source>
        <dbReference type="Pfam" id="PF23559"/>
    </source>
</evidence>
<name>A0AA38LFM1_TAXCH</name>
<dbReference type="Pfam" id="PF23559">
    <property type="entry name" value="WHD_DRP"/>
    <property type="match status" value="1"/>
</dbReference>
<keyword evidence="2" id="KW-0611">Plant defense</keyword>
<dbReference type="GO" id="GO:0006952">
    <property type="term" value="P:defense response"/>
    <property type="evidence" value="ECO:0007669"/>
    <property type="project" value="UniProtKB-KW"/>
</dbReference>
<gene>
    <name evidence="6" type="ORF">KI387_017652</name>
</gene>
<keyword evidence="1" id="KW-0677">Repeat</keyword>
<evidence type="ECO:0000313" key="6">
    <source>
        <dbReference type="EMBL" id="KAH9323013.1"/>
    </source>
</evidence>
<dbReference type="InterPro" id="IPR002182">
    <property type="entry name" value="NB-ARC"/>
</dbReference>
<proteinExistence type="predicted"/>
<dbReference type="SUPFAM" id="SSF52540">
    <property type="entry name" value="P-loop containing nucleoside triphosphate hydrolases"/>
    <property type="match status" value="1"/>
</dbReference>
<dbReference type="Pfam" id="PF23598">
    <property type="entry name" value="LRR_14"/>
    <property type="match status" value="1"/>
</dbReference>
<dbReference type="GO" id="GO:0043531">
    <property type="term" value="F:ADP binding"/>
    <property type="evidence" value="ECO:0007669"/>
    <property type="project" value="InterPro"/>
</dbReference>
<dbReference type="SUPFAM" id="SSF52047">
    <property type="entry name" value="RNI-like"/>
    <property type="match status" value="1"/>
</dbReference>
<dbReference type="Gene3D" id="1.10.10.10">
    <property type="entry name" value="Winged helix-like DNA-binding domain superfamily/Winged helix DNA-binding domain"/>
    <property type="match status" value="1"/>
</dbReference>
<dbReference type="InterPro" id="IPR058922">
    <property type="entry name" value="WHD_DRP"/>
</dbReference>
<dbReference type="PROSITE" id="PS51450">
    <property type="entry name" value="LRR"/>
    <property type="match status" value="1"/>
</dbReference>